<accession>A0A4S2DIH5</accession>
<dbReference type="Proteomes" id="UP000306888">
    <property type="component" value="Unassembled WGS sequence"/>
</dbReference>
<dbReference type="InterPro" id="IPR016947">
    <property type="entry name" value="UCP030140"/>
</dbReference>
<dbReference type="Gene3D" id="1.10.4010.10">
    <property type="entry name" value="Type II deoxyuridine triphosphatase"/>
    <property type="match status" value="1"/>
</dbReference>
<dbReference type="AlphaFoldDB" id="A0A4S2DIH5"/>
<dbReference type="SUPFAM" id="SSF101386">
    <property type="entry name" value="all-alpha NTP pyrophosphatases"/>
    <property type="match status" value="1"/>
</dbReference>
<name>A0A4S2DIH5_9CLOT</name>
<protein>
    <submittedName>
        <fullName evidence="1">dUTPase</fullName>
    </submittedName>
</protein>
<dbReference type="PIRSF" id="PIRSF030140">
    <property type="entry name" value="UCP030140"/>
    <property type="match status" value="1"/>
</dbReference>
<comment type="caution">
    <text evidence="1">The sequence shown here is derived from an EMBL/GenBank/DDBJ whole genome shotgun (WGS) entry which is preliminary data.</text>
</comment>
<dbReference type="OrthoDB" id="5506143at2"/>
<evidence type="ECO:0000313" key="2">
    <source>
        <dbReference type="Proteomes" id="UP000306888"/>
    </source>
</evidence>
<dbReference type="RefSeq" id="WP_136007369.1">
    <property type="nucleotide sequence ID" value="NZ_SRYR01000006.1"/>
</dbReference>
<gene>
    <name evidence="1" type="ORF">E5347_11470</name>
</gene>
<keyword evidence="2" id="KW-1185">Reference proteome</keyword>
<dbReference type="Pfam" id="PF08761">
    <property type="entry name" value="dUTPase_2"/>
    <property type="match status" value="1"/>
</dbReference>
<dbReference type="InterPro" id="IPR014871">
    <property type="entry name" value="dUTPase/dCTP_pyrophosphatase"/>
</dbReference>
<sequence>MNIKAFFEAQKEKNTKIVIDESLSNYKISARKHLELHTKLGHLADETKCYKYWIGDEINFDNDVVFSKYIDCFSNIISVGIDKGYDSIDEVPIKPNDYCLSDQFLNLFIDLNDLIISPSEDHYITLIEDFISLGITLGYSDSKISNGFINT</sequence>
<dbReference type="EMBL" id="SRYR01000006">
    <property type="protein sequence ID" value="TGY41625.1"/>
    <property type="molecule type" value="Genomic_DNA"/>
</dbReference>
<evidence type="ECO:0000313" key="1">
    <source>
        <dbReference type="EMBL" id="TGY41625.1"/>
    </source>
</evidence>
<reference evidence="1 2" key="1">
    <citation type="submission" date="2019-04" db="EMBL/GenBank/DDBJ databases">
        <title>Microbes associate with the intestines of laboratory mice.</title>
        <authorList>
            <person name="Navarre W."/>
            <person name="Wong E."/>
            <person name="Huang K."/>
            <person name="Tropini C."/>
            <person name="Ng K."/>
            <person name="Yu B."/>
        </authorList>
    </citation>
    <scope>NUCLEOTIDE SEQUENCE [LARGE SCALE GENOMIC DNA]</scope>
    <source>
        <strain evidence="1 2">NM50_B9-20</strain>
    </source>
</reference>
<proteinExistence type="predicted"/>
<organism evidence="1 2">
    <name type="scientific">Clostridium sartagoforme</name>
    <dbReference type="NCBI Taxonomy" id="84031"/>
    <lineage>
        <taxon>Bacteria</taxon>
        <taxon>Bacillati</taxon>
        <taxon>Bacillota</taxon>
        <taxon>Clostridia</taxon>
        <taxon>Eubacteriales</taxon>
        <taxon>Clostridiaceae</taxon>
        <taxon>Clostridium</taxon>
    </lineage>
</organism>